<dbReference type="Proteomes" id="UP000218702">
    <property type="component" value="Chromosome"/>
</dbReference>
<dbReference type="RefSeq" id="WP_231939849.1">
    <property type="nucleotide sequence ID" value="NZ_AP018316.1"/>
</dbReference>
<dbReference type="InterPro" id="IPR015422">
    <property type="entry name" value="PyrdxlP-dep_Trfase_small"/>
</dbReference>
<gene>
    <name evidence="1" type="ORF">NIES806_29710</name>
</gene>
<organism evidence="1 2">
    <name type="scientific">Dolichospermum compactum NIES-806</name>
    <dbReference type="NCBI Taxonomy" id="1973481"/>
    <lineage>
        <taxon>Bacteria</taxon>
        <taxon>Bacillati</taxon>
        <taxon>Cyanobacteriota</taxon>
        <taxon>Cyanophyceae</taxon>
        <taxon>Nostocales</taxon>
        <taxon>Aphanizomenonaceae</taxon>
        <taxon>Dolichospermum</taxon>
        <taxon>Dolichospermum compactum</taxon>
    </lineage>
</organism>
<sequence>MQLLINEIFRQLSVSLQEINLMKPWEIGSEFHWSEDWISSTDQSHWFPDYYQLFATGTAALMELAKVLNPHKRNRLRIHLPSFYCMEVPLTLQTAYQILWYCDLPTIESPDFNSLNPLPGDIVLAVNLFGIRKGDIWQNWAAQHQEIIYVEDHSHDPFSPWARHSQADYAIAALHKTLPIPDGGMIWSPKKLPLPVAPKTDGVGAYKRLTAMLIKHLYLKGKSLPKQAYRQLELESLDILWDEKHISASIFTTQILKYLDIGKFRQKRAANIRHFLTQNINNYADRWIPLFQNWEEEAVPFNNIILCKNQEIRNQLRQYLIQENIFAAIHWTHLKNMTSSDPLAIDISNRILTIPSDQRYSVLDMELIFDKIQKFFRDILNYAPDRQMLNSLT</sequence>
<reference evidence="1 2" key="1">
    <citation type="submission" date="2017-06" db="EMBL/GenBank/DDBJ databases">
        <title>Genome sequencing of cyanobaciteial culture collection at National Institute for Environmental Studies (NIES).</title>
        <authorList>
            <person name="Hirose Y."/>
            <person name="Shimura Y."/>
            <person name="Fujisawa T."/>
            <person name="Nakamura Y."/>
            <person name="Kawachi M."/>
        </authorList>
    </citation>
    <scope>NUCLEOTIDE SEQUENCE [LARGE SCALE GENOMIC DNA]</scope>
    <source>
        <strain evidence="1 2">NIES-806</strain>
    </source>
</reference>
<accession>A0A1Z4V676</accession>
<dbReference type="Gene3D" id="3.90.1150.10">
    <property type="entry name" value="Aspartate Aminotransferase, domain 1"/>
    <property type="match status" value="1"/>
</dbReference>
<dbReference type="InterPro" id="IPR015424">
    <property type="entry name" value="PyrdxlP-dep_Trfase"/>
</dbReference>
<proteinExistence type="predicted"/>
<keyword evidence="2" id="KW-1185">Reference proteome</keyword>
<dbReference type="EMBL" id="AP018316">
    <property type="protein sequence ID" value="BAZ86755.1"/>
    <property type="molecule type" value="Genomic_DNA"/>
</dbReference>
<dbReference type="SUPFAM" id="SSF53383">
    <property type="entry name" value="PLP-dependent transferases"/>
    <property type="match status" value="1"/>
</dbReference>
<evidence type="ECO:0000313" key="1">
    <source>
        <dbReference type="EMBL" id="BAZ86755.1"/>
    </source>
</evidence>
<protein>
    <recommendedName>
        <fullName evidence="3">DegT/DnrJ/EryC1/StrS aminotransferase family protein</fullName>
    </recommendedName>
</protein>
<name>A0A1Z4V676_9CYAN</name>
<evidence type="ECO:0000313" key="2">
    <source>
        <dbReference type="Proteomes" id="UP000218702"/>
    </source>
</evidence>
<evidence type="ECO:0008006" key="3">
    <source>
        <dbReference type="Google" id="ProtNLM"/>
    </source>
</evidence>
<dbReference type="AlphaFoldDB" id="A0A1Z4V676"/>
<dbReference type="KEGG" id="dcm:NIES806_29710"/>